<feature type="region of interest" description="Disordered" evidence="2">
    <location>
        <begin position="34"/>
        <end position="80"/>
    </location>
</feature>
<evidence type="ECO:0000313" key="4">
    <source>
        <dbReference type="Proteomes" id="UP000214365"/>
    </source>
</evidence>
<proteinExistence type="predicted"/>
<protein>
    <submittedName>
        <fullName evidence="3">Uncharacterized protein</fullName>
    </submittedName>
</protein>
<feature type="compositionally biased region" description="Low complexity" evidence="2">
    <location>
        <begin position="45"/>
        <end position="56"/>
    </location>
</feature>
<dbReference type="STRING" id="1441469.A0A225A835"/>
<name>A0A225A835_TALAT</name>
<dbReference type="OrthoDB" id="5365739at2759"/>
<keyword evidence="4" id="KW-1185">Reference proteome</keyword>
<reference evidence="3 4" key="1">
    <citation type="submission" date="2015-06" db="EMBL/GenBank/DDBJ databases">
        <title>Talaromyces atroroseus IBT 11181 draft genome.</title>
        <authorList>
            <person name="Rasmussen K.B."/>
            <person name="Rasmussen S."/>
            <person name="Petersen B."/>
            <person name="Sicheritz-Ponten T."/>
            <person name="Mortensen U.H."/>
            <person name="Thrane U."/>
        </authorList>
    </citation>
    <scope>NUCLEOTIDE SEQUENCE [LARGE SCALE GENOMIC DNA]</scope>
    <source>
        <strain evidence="3 4">IBT 11181</strain>
    </source>
</reference>
<dbReference type="Proteomes" id="UP000214365">
    <property type="component" value="Unassembled WGS sequence"/>
</dbReference>
<feature type="compositionally biased region" description="Gly residues" evidence="2">
    <location>
        <begin position="105"/>
        <end position="117"/>
    </location>
</feature>
<keyword evidence="1" id="KW-0175">Coiled coil</keyword>
<dbReference type="AlphaFoldDB" id="A0A225A835"/>
<feature type="compositionally biased region" description="Polar residues" evidence="2">
    <location>
        <begin position="34"/>
        <end position="44"/>
    </location>
</feature>
<feature type="coiled-coil region" evidence="1">
    <location>
        <begin position="233"/>
        <end position="261"/>
    </location>
</feature>
<evidence type="ECO:0000256" key="1">
    <source>
        <dbReference type="SAM" id="Coils"/>
    </source>
</evidence>
<evidence type="ECO:0000256" key="2">
    <source>
        <dbReference type="SAM" id="MobiDB-lite"/>
    </source>
</evidence>
<dbReference type="RefSeq" id="XP_020116992.1">
    <property type="nucleotide sequence ID" value="XM_020262733.1"/>
</dbReference>
<gene>
    <name evidence="3" type="ORF">UA08_07838</name>
</gene>
<accession>A0A225A835</accession>
<evidence type="ECO:0000313" key="3">
    <source>
        <dbReference type="EMBL" id="OKL56871.1"/>
    </source>
</evidence>
<organism evidence="3 4">
    <name type="scientific">Talaromyces atroroseus</name>
    <dbReference type="NCBI Taxonomy" id="1441469"/>
    <lineage>
        <taxon>Eukaryota</taxon>
        <taxon>Fungi</taxon>
        <taxon>Dikarya</taxon>
        <taxon>Ascomycota</taxon>
        <taxon>Pezizomycotina</taxon>
        <taxon>Eurotiomycetes</taxon>
        <taxon>Eurotiomycetidae</taxon>
        <taxon>Eurotiales</taxon>
        <taxon>Trichocomaceae</taxon>
        <taxon>Talaromyces</taxon>
        <taxon>Talaromyces sect. Trachyspermi</taxon>
    </lineage>
</organism>
<feature type="region of interest" description="Disordered" evidence="2">
    <location>
        <begin position="101"/>
        <end position="152"/>
    </location>
</feature>
<comment type="caution">
    <text evidence="3">The sequence shown here is derived from an EMBL/GenBank/DDBJ whole genome shotgun (WGS) entry which is preliminary data.</text>
</comment>
<dbReference type="GeneID" id="31007594"/>
<dbReference type="EMBL" id="LFMY01000013">
    <property type="protein sequence ID" value="OKL56871.1"/>
    <property type="molecule type" value="Genomic_DNA"/>
</dbReference>
<sequence length="345" mass="38210">MDRIGRLHALRRTIDSLPTFFRSGNAVRLTRPFSSSANPLQQEDNSSSNSNSINIIRRTPVASNNAPRTTRPRAVDARSLGAANAGDGTIIRAPRLQLKRSLLRGRGGTGARTGGRVGAAAKSRARGKGAEAGAKRVRRKRSDEEDGDEGRDADVEAAFAEVRNKSKPKAFRYSPVQYDATALKDTWPALPVGKTASAGSVLERLSLSSRRYPNGYVPPQELAKRLFEGERVLFTSEEEKAQAMEEVNKLAQERANKLTQRKGELVEIEDSSFVSINDAERKALVGQLVRGNYENWQQGDARHPILDEVQRQLYNNETYRITGKQSEFMSKFQSLLASSQRVKRA</sequence>